<dbReference type="AlphaFoldDB" id="A0A3E1Y8H5"/>
<dbReference type="Proteomes" id="UP000260644">
    <property type="component" value="Unassembled WGS sequence"/>
</dbReference>
<dbReference type="EMBL" id="QPMM01000007">
    <property type="protein sequence ID" value="RFS21703.1"/>
    <property type="molecule type" value="Genomic_DNA"/>
</dbReference>
<evidence type="ECO:0000313" key="1">
    <source>
        <dbReference type="EMBL" id="RFS21703.1"/>
    </source>
</evidence>
<organism evidence="1 2">
    <name type="scientific">Chitinophaga silvatica</name>
    <dbReference type="NCBI Taxonomy" id="2282649"/>
    <lineage>
        <taxon>Bacteria</taxon>
        <taxon>Pseudomonadati</taxon>
        <taxon>Bacteroidota</taxon>
        <taxon>Chitinophagia</taxon>
        <taxon>Chitinophagales</taxon>
        <taxon>Chitinophagaceae</taxon>
        <taxon>Chitinophaga</taxon>
    </lineage>
</organism>
<accession>A0A3E1Y8H5</accession>
<proteinExistence type="predicted"/>
<comment type="caution">
    <text evidence="1">The sequence shown here is derived from an EMBL/GenBank/DDBJ whole genome shotgun (WGS) entry which is preliminary data.</text>
</comment>
<evidence type="ECO:0000313" key="2">
    <source>
        <dbReference type="Proteomes" id="UP000260644"/>
    </source>
</evidence>
<reference evidence="1 2" key="1">
    <citation type="submission" date="2018-07" db="EMBL/GenBank/DDBJ databases">
        <title>Chitinophaga K2CV101002-2 sp. nov., isolated from a monsoon evergreen broad-leaved forest soil.</title>
        <authorList>
            <person name="Lv Y."/>
        </authorList>
    </citation>
    <scope>NUCLEOTIDE SEQUENCE [LARGE SCALE GENOMIC DNA]</scope>
    <source>
        <strain evidence="1 2">GDMCC 1.1288</strain>
    </source>
</reference>
<dbReference type="OrthoDB" id="679944at2"/>
<name>A0A3E1Y8H5_9BACT</name>
<keyword evidence="2" id="KW-1185">Reference proteome</keyword>
<dbReference type="RefSeq" id="WP_116976247.1">
    <property type="nucleotide sequence ID" value="NZ_QPMM01000007.1"/>
</dbReference>
<gene>
    <name evidence="1" type="ORF">DVR12_13650</name>
</gene>
<protein>
    <submittedName>
        <fullName evidence="1">Uncharacterized protein</fullName>
    </submittedName>
</protein>
<sequence length="121" mass="14363">MIEVIQNRITNIVSEWNSDLEHLAKEIIALNFGAQLVDHGFELYLTGHTWYDDYDLWLFDEKWWPSRNYISLGKESLEFDRLIILEEYENILKKEISNSKARYRDLVVVVGLADSDINRLK</sequence>